<evidence type="ECO:0000256" key="1">
    <source>
        <dbReference type="ARBA" id="ARBA00001946"/>
    </source>
</evidence>
<dbReference type="PANTHER" id="PTHR32308:SF0">
    <property type="entry name" value="HPCH_HPAI ALDOLASE_CITRATE LYASE DOMAIN-CONTAINING PROTEIN"/>
    <property type="match status" value="1"/>
</dbReference>
<comment type="caution">
    <text evidence="7">The sequence shown here is derived from an EMBL/GenBank/DDBJ whole genome shotgun (WGS) entry which is preliminary data.</text>
</comment>
<evidence type="ECO:0000259" key="6">
    <source>
        <dbReference type="Pfam" id="PF03328"/>
    </source>
</evidence>
<keyword evidence="3 5" id="KW-0460">Magnesium</keyword>
<accession>A0YCN2</accession>
<dbReference type="Proteomes" id="UP000004931">
    <property type="component" value="Unassembled WGS sequence"/>
</dbReference>
<evidence type="ECO:0000256" key="3">
    <source>
        <dbReference type="ARBA" id="ARBA00022842"/>
    </source>
</evidence>
<keyword evidence="2 5" id="KW-0479">Metal-binding</keyword>
<name>A0YCN2_9GAMM</name>
<dbReference type="eggNOG" id="COG2301">
    <property type="taxonomic scope" value="Bacteria"/>
</dbReference>
<feature type="binding site" evidence="5">
    <location>
        <position position="149"/>
    </location>
    <ligand>
        <name>Mg(2+)</name>
        <dbReference type="ChEBI" id="CHEBI:18420"/>
    </ligand>
</feature>
<dbReference type="GO" id="GO:0000287">
    <property type="term" value="F:magnesium ion binding"/>
    <property type="evidence" value="ECO:0007669"/>
    <property type="project" value="TreeGrafter"/>
</dbReference>
<evidence type="ECO:0000256" key="2">
    <source>
        <dbReference type="ARBA" id="ARBA00022723"/>
    </source>
</evidence>
<feature type="binding site" evidence="4">
    <location>
        <position position="122"/>
    </location>
    <ligand>
        <name>substrate</name>
    </ligand>
</feature>
<sequence>MLFVPANVDRFVKKAHERDADAIILDLEDSVPLAEKATARLRIGSAAQLVARGGADVIVRINSSLRLAAADLETAVDARVAAICIPKVSSAEQLQWISEAIDQLEIEKQLPLGHTRLIALVESVAALPKLVEIASSTSRLAGLIIGSEDFSASAGMEPTADGLLYPNQQVVFAARGAGIAPLGFIGSIAEYSDKEAFRQTIRRSQQLGLVGGFCIHPDQVKIMNEEFSPSQEDVENALGIVAVFQQAIEQGFGAAEYKGKMIDAPVVARARELLALNKKIQSRG</sequence>
<evidence type="ECO:0000313" key="7">
    <source>
        <dbReference type="EMBL" id="EAW31551.1"/>
    </source>
</evidence>
<keyword evidence="8" id="KW-1185">Reference proteome</keyword>
<dbReference type="GO" id="GO:0016829">
    <property type="term" value="F:lyase activity"/>
    <property type="evidence" value="ECO:0007669"/>
    <property type="project" value="UniProtKB-KW"/>
</dbReference>
<dbReference type="PANTHER" id="PTHR32308">
    <property type="entry name" value="LYASE BETA SUBUNIT, PUTATIVE (AFU_ORTHOLOGUE AFUA_4G13030)-RELATED"/>
    <property type="match status" value="1"/>
</dbReference>
<dbReference type="InterPro" id="IPR040442">
    <property type="entry name" value="Pyrv_kinase-like_dom_sf"/>
</dbReference>
<feature type="domain" description="HpcH/HpaI aldolase/citrate lyase" evidence="6">
    <location>
        <begin position="1"/>
        <end position="217"/>
    </location>
</feature>
<dbReference type="Pfam" id="PF03328">
    <property type="entry name" value="HpcH_HpaI"/>
    <property type="match status" value="1"/>
</dbReference>
<feature type="binding site" evidence="5">
    <location>
        <position position="122"/>
    </location>
    <ligand>
        <name>Mg(2+)</name>
        <dbReference type="ChEBI" id="CHEBI:18420"/>
    </ligand>
</feature>
<evidence type="ECO:0000313" key="8">
    <source>
        <dbReference type="Proteomes" id="UP000004931"/>
    </source>
</evidence>
<dbReference type="GO" id="GO:0006107">
    <property type="term" value="P:oxaloacetate metabolic process"/>
    <property type="evidence" value="ECO:0007669"/>
    <property type="project" value="TreeGrafter"/>
</dbReference>
<dbReference type="PIRSF" id="PIRSF015582">
    <property type="entry name" value="Cit_lyase_B"/>
    <property type="match status" value="1"/>
</dbReference>
<protein>
    <submittedName>
        <fullName evidence="7">Citrate lyase, beta subunit</fullName>
    </submittedName>
</protein>
<gene>
    <name evidence="7" type="ORF">GP2143_08374</name>
</gene>
<comment type="cofactor">
    <cofactor evidence="1">
        <name>Mg(2+)</name>
        <dbReference type="ChEBI" id="CHEBI:18420"/>
    </cofactor>
</comment>
<dbReference type="InterPro" id="IPR011206">
    <property type="entry name" value="Citrate_lyase_beta/mcl1/mcl2"/>
</dbReference>
<reference evidence="7 8" key="1">
    <citation type="journal article" date="2010" name="J. Bacteriol.">
        <title>Genome sequence of the oligotrophic marine Gammaproteobacterium HTCC2143, isolated from the Oregon Coast.</title>
        <authorList>
            <person name="Oh H.M."/>
            <person name="Kang I."/>
            <person name="Ferriera S."/>
            <person name="Giovannoni S.J."/>
            <person name="Cho J.C."/>
        </authorList>
    </citation>
    <scope>NUCLEOTIDE SEQUENCE [LARGE SCALE GENOMIC DNA]</scope>
    <source>
        <strain evidence="7 8">HTCC2143</strain>
    </source>
</reference>
<keyword evidence="7" id="KW-0456">Lyase</keyword>
<organism evidence="7 8">
    <name type="scientific">marine gamma proteobacterium HTCC2143</name>
    <dbReference type="NCBI Taxonomy" id="247633"/>
    <lineage>
        <taxon>Bacteria</taxon>
        <taxon>Pseudomonadati</taxon>
        <taxon>Pseudomonadota</taxon>
        <taxon>Gammaproteobacteria</taxon>
        <taxon>Cellvibrionales</taxon>
        <taxon>Spongiibacteraceae</taxon>
        <taxon>BD1-7 clade</taxon>
    </lineage>
</organism>
<dbReference type="EMBL" id="AAVT01000003">
    <property type="protein sequence ID" value="EAW31551.1"/>
    <property type="molecule type" value="Genomic_DNA"/>
</dbReference>
<dbReference type="AlphaFoldDB" id="A0YCN2"/>
<dbReference type="InterPro" id="IPR005000">
    <property type="entry name" value="Aldolase/citrate-lyase_domain"/>
</dbReference>
<proteinExistence type="predicted"/>
<feature type="binding site" evidence="4">
    <location>
        <position position="60"/>
    </location>
    <ligand>
        <name>substrate</name>
    </ligand>
</feature>
<dbReference type="InterPro" id="IPR015813">
    <property type="entry name" value="Pyrv/PenolPyrv_kinase-like_dom"/>
</dbReference>
<dbReference type="STRING" id="247633.GP2143_08374"/>
<evidence type="ECO:0000256" key="5">
    <source>
        <dbReference type="PIRSR" id="PIRSR015582-2"/>
    </source>
</evidence>
<dbReference type="SUPFAM" id="SSF51621">
    <property type="entry name" value="Phosphoenolpyruvate/pyruvate domain"/>
    <property type="match status" value="1"/>
</dbReference>
<evidence type="ECO:0000256" key="4">
    <source>
        <dbReference type="PIRSR" id="PIRSR015582-1"/>
    </source>
</evidence>
<dbReference type="Gene3D" id="3.20.20.60">
    <property type="entry name" value="Phosphoenolpyruvate-binding domains"/>
    <property type="match status" value="1"/>
</dbReference>